<accession>A0AAV4DYL4</accession>
<organism evidence="2 3">
    <name type="scientific">Plakobranchus ocellatus</name>
    <dbReference type="NCBI Taxonomy" id="259542"/>
    <lineage>
        <taxon>Eukaryota</taxon>
        <taxon>Metazoa</taxon>
        <taxon>Spiralia</taxon>
        <taxon>Lophotrochozoa</taxon>
        <taxon>Mollusca</taxon>
        <taxon>Gastropoda</taxon>
        <taxon>Heterobranchia</taxon>
        <taxon>Euthyneura</taxon>
        <taxon>Panpulmonata</taxon>
        <taxon>Sacoglossa</taxon>
        <taxon>Placobranchoidea</taxon>
        <taxon>Plakobranchidae</taxon>
        <taxon>Plakobranchus</taxon>
    </lineage>
</organism>
<dbReference type="Proteomes" id="UP000735302">
    <property type="component" value="Unassembled WGS sequence"/>
</dbReference>
<evidence type="ECO:0000313" key="3">
    <source>
        <dbReference type="Proteomes" id="UP000735302"/>
    </source>
</evidence>
<feature type="compositionally biased region" description="Polar residues" evidence="1">
    <location>
        <begin position="96"/>
        <end position="109"/>
    </location>
</feature>
<feature type="region of interest" description="Disordered" evidence="1">
    <location>
        <begin position="96"/>
        <end position="122"/>
    </location>
</feature>
<feature type="region of interest" description="Disordered" evidence="1">
    <location>
        <begin position="23"/>
        <end position="49"/>
    </location>
</feature>
<feature type="compositionally biased region" description="Acidic residues" evidence="1">
    <location>
        <begin position="23"/>
        <end position="35"/>
    </location>
</feature>
<dbReference type="EMBL" id="BLXT01008457">
    <property type="protein sequence ID" value="GFO49117.1"/>
    <property type="molecule type" value="Genomic_DNA"/>
</dbReference>
<comment type="caution">
    <text evidence="2">The sequence shown here is derived from an EMBL/GenBank/DDBJ whole genome shotgun (WGS) entry which is preliminary data.</text>
</comment>
<dbReference type="AlphaFoldDB" id="A0AAV4DYL4"/>
<reference evidence="2 3" key="1">
    <citation type="journal article" date="2021" name="Elife">
        <title>Chloroplast acquisition without the gene transfer in kleptoplastic sea slugs, Plakobranchus ocellatus.</title>
        <authorList>
            <person name="Maeda T."/>
            <person name="Takahashi S."/>
            <person name="Yoshida T."/>
            <person name="Shimamura S."/>
            <person name="Takaki Y."/>
            <person name="Nagai Y."/>
            <person name="Toyoda A."/>
            <person name="Suzuki Y."/>
            <person name="Arimoto A."/>
            <person name="Ishii H."/>
            <person name="Satoh N."/>
            <person name="Nishiyama T."/>
            <person name="Hasebe M."/>
            <person name="Maruyama T."/>
            <person name="Minagawa J."/>
            <person name="Obokata J."/>
            <person name="Shigenobu S."/>
        </authorList>
    </citation>
    <scope>NUCLEOTIDE SEQUENCE [LARGE SCALE GENOMIC DNA]</scope>
</reference>
<keyword evidence="3" id="KW-1185">Reference proteome</keyword>
<evidence type="ECO:0000256" key="1">
    <source>
        <dbReference type="SAM" id="MobiDB-lite"/>
    </source>
</evidence>
<protein>
    <submittedName>
        <fullName evidence="2">Uncharacterized protein</fullName>
    </submittedName>
</protein>
<name>A0AAV4DYL4_9GAST</name>
<proteinExistence type="predicted"/>
<sequence length="122" mass="13610">MMMKAMEMISETAIVQTLVIDDDDDFNYGENDEENGNNGDDEGKVKPFTYSRPSVSQLADHNIEGQMRQWSGLGHVQSGCGLLMSNTRLHTTMTRNDQWSRNVQAQSSTEPRRELVAVADGA</sequence>
<evidence type="ECO:0000313" key="2">
    <source>
        <dbReference type="EMBL" id="GFO49117.1"/>
    </source>
</evidence>
<gene>
    <name evidence="2" type="ORF">PoB_007562200</name>
</gene>